<evidence type="ECO:0000313" key="1">
    <source>
        <dbReference type="EMBL" id="GBL96194.1"/>
    </source>
</evidence>
<comment type="caution">
    <text evidence="1">The sequence shown here is derived from an EMBL/GenBank/DDBJ whole genome shotgun (WGS) entry which is preliminary data.</text>
</comment>
<dbReference type="PANTHER" id="PTHR46060">
    <property type="entry name" value="MARINER MOS1 TRANSPOSASE-LIKE PROTEIN"/>
    <property type="match status" value="1"/>
</dbReference>
<proteinExistence type="predicted"/>
<keyword evidence="2" id="KW-1185">Reference proteome</keyword>
<dbReference type="InterPro" id="IPR036397">
    <property type="entry name" value="RNaseH_sf"/>
</dbReference>
<dbReference type="Proteomes" id="UP000499080">
    <property type="component" value="Unassembled WGS sequence"/>
</dbReference>
<sequence>MLCGGVVLLHDNSRPHTAASTQELLDQFGQKIFDHPPYSPDLAPSDFHLFLKLKEFLGGKRFGSDEESEKAVTTCLNELAAEEYDLGILKLVDRYDKCLNVGGDYVEKRRKLPEDQHKIPPCPNVLAIIDNAQVTTSRAEKNFRFYVMFLPQKGIYFLILGNATIRFALG</sequence>
<protein>
    <recommendedName>
        <fullName evidence="3">Histone-lysine N-methyltransferase SETMAR</fullName>
    </recommendedName>
</protein>
<dbReference type="PANTHER" id="PTHR46060:SF1">
    <property type="entry name" value="MARINER MOS1 TRANSPOSASE-LIKE PROTEIN"/>
    <property type="match status" value="1"/>
</dbReference>
<evidence type="ECO:0000313" key="2">
    <source>
        <dbReference type="Proteomes" id="UP000499080"/>
    </source>
</evidence>
<organism evidence="1 2">
    <name type="scientific">Araneus ventricosus</name>
    <name type="common">Orbweaver spider</name>
    <name type="synonym">Epeira ventricosa</name>
    <dbReference type="NCBI Taxonomy" id="182803"/>
    <lineage>
        <taxon>Eukaryota</taxon>
        <taxon>Metazoa</taxon>
        <taxon>Ecdysozoa</taxon>
        <taxon>Arthropoda</taxon>
        <taxon>Chelicerata</taxon>
        <taxon>Arachnida</taxon>
        <taxon>Araneae</taxon>
        <taxon>Araneomorphae</taxon>
        <taxon>Entelegynae</taxon>
        <taxon>Araneoidea</taxon>
        <taxon>Araneidae</taxon>
        <taxon>Araneus</taxon>
    </lineage>
</organism>
<dbReference type="EMBL" id="BGPR01000118">
    <property type="protein sequence ID" value="GBL96194.1"/>
    <property type="molecule type" value="Genomic_DNA"/>
</dbReference>
<dbReference type="InterPro" id="IPR052709">
    <property type="entry name" value="Transposase-MT_Hybrid"/>
</dbReference>
<dbReference type="Gene3D" id="3.30.420.10">
    <property type="entry name" value="Ribonuclease H-like superfamily/Ribonuclease H"/>
    <property type="match status" value="1"/>
</dbReference>
<reference evidence="1 2" key="1">
    <citation type="journal article" date="2019" name="Sci. Rep.">
        <title>Orb-weaving spider Araneus ventricosus genome elucidates the spidroin gene catalogue.</title>
        <authorList>
            <person name="Kono N."/>
            <person name="Nakamura H."/>
            <person name="Ohtoshi R."/>
            <person name="Moran D.A.P."/>
            <person name="Shinohara A."/>
            <person name="Yoshida Y."/>
            <person name="Fujiwara M."/>
            <person name="Mori M."/>
            <person name="Tomita M."/>
            <person name="Arakawa K."/>
        </authorList>
    </citation>
    <scope>NUCLEOTIDE SEQUENCE [LARGE SCALE GENOMIC DNA]</scope>
</reference>
<dbReference type="AlphaFoldDB" id="A0A4Y2BYH9"/>
<dbReference type="OrthoDB" id="5847583at2759"/>
<gene>
    <name evidence="1" type="ORF">AVEN_118740_1</name>
</gene>
<accession>A0A4Y2BYH9</accession>
<evidence type="ECO:0008006" key="3">
    <source>
        <dbReference type="Google" id="ProtNLM"/>
    </source>
</evidence>
<name>A0A4Y2BYH9_ARAVE</name>
<dbReference type="GO" id="GO:0003676">
    <property type="term" value="F:nucleic acid binding"/>
    <property type="evidence" value="ECO:0007669"/>
    <property type="project" value="InterPro"/>
</dbReference>